<dbReference type="Pfam" id="PF00107">
    <property type="entry name" value="ADH_zinc_N"/>
    <property type="match status" value="1"/>
</dbReference>
<keyword evidence="3" id="KW-1185">Reference proteome</keyword>
<dbReference type="InterPro" id="IPR036291">
    <property type="entry name" value="NAD(P)-bd_dom_sf"/>
</dbReference>
<name>A0A4U0PGR3_9NEIS</name>
<dbReference type="PANTHER" id="PTHR43677:SF1">
    <property type="entry name" value="ACRYLYL-COA REDUCTASE ACUI-RELATED"/>
    <property type="match status" value="1"/>
</dbReference>
<dbReference type="SUPFAM" id="SSF51735">
    <property type="entry name" value="NAD(P)-binding Rossmann-fold domains"/>
    <property type="match status" value="1"/>
</dbReference>
<dbReference type="PANTHER" id="PTHR43677">
    <property type="entry name" value="SHORT-CHAIN DEHYDROGENASE/REDUCTASE"/>
    <property type="match status" value="1"/>
</dbReference>
<dbReference type="EMBL" id="SUMF01000028">
    <property type="protein sequence ID" value="TJZ67136.1"/>
    <property type="molecule type" value="Genomic_DNA"/>
</dbReference>
<dbReference type="InterPro" id="IPR013154">
    <property type="entry name" value="ADH-like_N"/>
</dbReference>
<dbReference type="InterPro" id="IPR014188">
    <property type="entry name" value="Acrylyl-CoA_reductase_AcuI"/>
</dbReference>
<gene>
    <name evidence="2" type="ORF">FAZ21_16540</name>
</gene>
<dbReference type="Gene3D" id="3.90.180.10">
    <property type="entry name" value="Medium-chain alcohol dehydrogenases, catalytic domain"/>
    <property type="match status" value="1"/>
</dbReference>
<evidence type="ECO:0000259" key="1">
    <source>
        <dbReference type="PROSITE" id="PS50206"/>
    </source>
</evidence>
<dbReference type="Gene3D" id="3.40.50.720">
    <property type="entry name" value="NAD(P)-binding Rossmann-like Domain"/>
    <property type="match status" value="1"/>
</dbReference>
<evidence type="ECO:0000313" key="2">
    <source>
        <dbReference type="EMBL" id="TJZ67136.1"/>
    </source>
</evidence>
<dbReference type="InterPro" id="IPR011032">
    <property type="entry name" value="GroES-like_sf"/>
</dbReference>
<dbReference type="CDD" id="cd08288">
    <property type="entry name" value="MDR_yhdh"/>
    <property type="match status" value="1"/>
</dbReference>
<reference evidence="2 3" key="1">
    <citation type="submission" date="2019-04" db="EMBL/GenBank/DDBJ databases">
        <title>Chitiniphilus eburnea sp. nov., a novel chitinolytic bacterium isolated from aquaculture sludge.</title>
        <authorList>
            <person name="Sheng M."/>
        </authorList>
    </citation>
    <scope>NUCLEOTIDE SEQUENCE [LARGE SCALE GENOMIC DNA]</scope>
    <source>
        <strain evidence="2 3">HX-2-15</strain>
    </source>
</reference>
<dbReference type="SMART" id="SM00829">
    <property type="entry name" value="PKS_ER"/>
    <property type="match status" value="1"/>
</dbReference>
<dbReference type="PROSITE" id="PS50206">
    <property type="entry name" value="RHODANESE_3"/>
    <property type="match status" value="1"/>
</dbReference>
<dbReference type="OrthoDB" id="9782155at2"/>
<dbReference type="InterPro" id="IPR001763">
    <property type="entry name" value="Rhodanese-like_dom"/>
</dbReference>
<dbReference type="NCBIfam" id="TIGR02823">
    <property type="entry name" value="oxido_YhdH"/>
    <property type="match status" value="1"/>
</dbReference>
<evidence type="ECO:0000313" key="3">
    <source>
        <dbReference type="Proteomes" id="UP000310016"/>
    </source>
</evidence>
<protein>
    <submittedName>
        <fullName evidence="2">Oxidoreductase</fullName>
    </submittedName>
</protein>
<comment type="caution">
    <text evidence="2">The sequence shown here is derived from an EMBL/GenBank/DDBJ whole genome shotgun (WGS) entry which is preliminary data.</text>
</comment>
<dbReference type="SUPFAM" id="SSF50129">
    <property type="entry name" value="GroES-like"/>
    <property type="match status" value="1"/>
</dbReference>
<dbReference type="Proteomes" id="UP000310016">
    <property type="component" value="Unassembled WGS sequence"/>
</dbReference>
<dbReference type="GO" id="GO:0043957">
    <property type="term" value="F:acryloyl-CoA reductase (NADPH) activity"/>
    <property type="evidence" value="ECO:0007669"/>
    <property type="project" value="TreeGrafter"/>
</dbReference>
<dbReference type="InterPro" id="IPR020843">
    <property type="entry name" value="ER"/>
</dbReference>
<dbReference type="Pfam" id="PF08240">
    <property type="entry name" value="ADH_N"/>
    <property type="match status" value="1"/>
</dbReference>
<proteinExistence type="predicted"/>
<sequence length="327" mass="34698">MFRTILLRREDGCFEARATELEEVALPDGDILLGVHYSTLNYKDALAITDRGPVVRAWPMVPGIDGAGEVLESAHPDFRPGDLVVLNGWGVGEVHWGCLAQKARLKGDWLVKLPAGFSTRQAMAVGTAGYTAMLCVQALEAHGVRPADGPVLVTGATGGVGSVAVMLLARLGYEVAALTGKADAGAYLQILGAREVLERGEFAQPGKPLQKERWAAVIDTAGSHTLANACAQVRYGGAVAACGLAQGMDFPATVAPFILRGVTLHGIDSVYAPLARRQQAWQRLGRDLDVAGLEQIVTEISLAQTLTAAQDIMAGRHRGRFVVDVNR</sequence>
<organism evidence="2 3">
    <name type="scientific">Chitiniphilus eburneus</name>
    <dbReference type="NCBI Taxonomy" id="2571148"/>
    <lineage>
        <taxon>Bacteria</taxon>
        <taxon>Pseudomonadati</taxon>
        <taxon>Pseudomonadota</taxon>
        <taxon>Betaproteobacteria</taxon>
        <taxon>Neisseriales</taxon>
        <taxon>Chitinibacteraceae</taxon>
        <taxon>Chitiniphilus</taxon>
    </lineage>
</organism>
<feature type="domain" description="Rhodanese" evidence="1">
    <location>
        <begin position="137"/>
        <end position="189"/>
    </location>
</feature>
<dbReference type="InterPro" id="IPR013149">
    <property type="entry name" value="ADH-like_C"/>
</dbReference>
<dbReference type="InterPro" id="IPR051397">
    <property type="entry name" value="Zn-ADH-like_protein"/>
</dbReference>
<dbReference type="AlphaFoldDB" id="A0A4U0PGR3"/>
<dbReference type="RefSeq" id="WP_136774553.1">
    <property type="nucleotide sequence ID" value="NZ_CP156074.1"/>
</dbReference>
<accession>A0A4U0PGR3</accession>